<feature type="transmembrane region" description="Helical" evidence="1">
    <location>
        <begin position="55"/>
        <end position="78"/>
    </location>
</feature>
<reference evidence="2 3" key="1">
    <citation type="submission" date="2015-02" db="EMBL/GenBank/DDBJ databases">
        <title>Draft genome sequences of ten Microbacterium spp. with emphasis on heavy metal contaminated environments.</title>
        <authorList>
            <person name="Corretto E."/>
        </authorList>
    </citation>
    <scope>NUCLEOTIDE SEQUENCE [LARGE SCALE GENOMIC DNA]</scope>
    <source>
        <strain evidence="2 3">DSM 12510</strain>
    </source>
</reference>
<dbReference type="AlphaFoldDB" id="A0A0M2H4I0"/>
<proteinExistence type="predicted"/>
<gene>
    <name evidence="2" type="ORF">RS81_02556</name>
</gene>
<protein>
    <recommendedName>
        <fullName evidence="4">DUF2975 domain-containing protein</fullName>
    </recommendedName>
</protein>
<dbReference type="EMBL" id="JYIZ01000054">
    <property type="protein sequence ID" value="KJL38761.1"/>
    <property type="molecule type" value="Genomic_DNA"/>
</dbReference>
<dbReference type="Proteomes" id="UP000033956">
    <property type="component" value="Unassembled WGS sequence"/>
</dbReference>
<organism evidence="2 3">
    <name type="scientific">Microbacterium terrae</name>
    <dbReference type="NCBI Taxonomy" id="69369"/>
    <lineage>
        <taxon>Bacteria</taxon>
        <taxon>Bacillati</taxon>
        <taxon>Actinomycetota</taxon>
        <taxon>Actinomycetes</taxon>
        <taxon>Micrococcales</taxon>
        <taxon>Microbacteriaceae</taxon>
        <taxon>Microbacterium</taxon>
    </lineage>
</organism>
<feature type="transmembrane region" description="Helical" evidence="1">
    <location>
        <begin position="12"/>
        <end position="35"/>
    </location>
</feature>
<evidence type="ECO:0000313" key="2">
    <source>
        <dbReference type="EMBL" id="KJL38761.1"/>
    </source>
</evidence>
<evidence type="ECO:0008006" key="4">
    <source>
        <dbReference type="Google" id="ProtNLM"/>
    </source>
</evidence>
<keyword evidence="1" id="KW-0472">Membrane</keyword>
<feature type="transmembrane region" description="Helical" evidence="1">
    <location>
        <begin position="127"/>
        <end position="150"/>
    </location>
</feature>
<dbReference type="OrthoDB" id="5073903at2"/>
<keyword evidence="1" id="KW-1133">Transmembrane helix</keyword>
<dbReference type="Pfam" id="PF11188">
    <property type="entry name" value="DUF2975"/>
    <property type="match status" value="1"/>
</dbReference>
<name>A0A0M2H4I0_9MICO</name>
<dbReference type="InterPro" id="IPR021354">
    <property type="entry name" value="DUF2975"/>
</dbReference>
<comment type="caution">
    <text evidence="2">The sequence shown here is derived from an EMBL/GenBank/DDBJ whole genome shotgun (WGS) entry which is preliminary data.</text>
</comment>
<keyword evidence="3" id="KW-1185">Reference proteome</keyword>
<dbReference type="RefSeq" id="WP_045276443.1">
    <property type="nucleotide sequence ID" value="NZ_BAAAUP010000002.1"/>
</dbReference>
<keyword evidence="1" id="KW-0812">Transmembrane</keyword>
<sequence length="164" mass="17306">MNLDLPRPPLPLVVATEVLLGVLFLVGLGAIALLPSFSANVATSVPEYADLRDPLLAIAITLTILGLIALAMVALLVHRIYSLTVLTRPSLLWVDVLVVTAVCAIVLIVTAFVVISKGQAGSPFVALVQAMACLTLMAIVCITLVLRSLLRSAIVMRAELDEVV</sequence>
<feature type="transmembrane region" description="Helical" evidence="1">
    <location>
        <begin position="90"/>
        <end position="115"/>
    </location>
</feature>
<evidence type="ECO:0000256" key="1">
    <source>
        <dbReference type="SAM" id="Phobius"/>
    </source>
</evidence>
<accession>A0A0M2H4I0</accession>
<evidence type="ECO:0000313" key="3">
    <source>
        <dbReference type="Proteomes" id="UP000033956"/>
    </source>
</evidence>
<dbReference type="PATRIC" id="fig|92835.4.peg.2590"/>
<dbReference type="STRING" id="92835.RS81_02556"/>